<feature type="compositionally biased region" description="Low complexity" evidence="4">
    <location>
        <begin position="2222"/>
        <end position="2248"/>
    </location>
</feature>
<feature type="region of interest" description="Disordered" evidence="4">
    <location>
        <begin position="1378"/>
        <end position="1807"/>
    </location>
</feature>
<feature type="compositionally biased region" description="Basic residues" evidence="4">
    <location>
        <begin position="1494"/>
        <end position="1503"/>
    </location>
</feature>
<dbReference type="Gene3D" id="3.30.40.10">
    <property type="entry name" value="Zinc/RING finger domain, C3HC4 (zinc finger)"/>
    <property type="match status" value="1"/>
</dbReference>
<dbReference type="InterPro" id="IPR001965">
    <property type="entry name" value="Znf_PHD"/>
</dbReference>
<feature type="compositionally biased region" description="Basic and acidic residues" evidence="4">
    <location>
        <begin position="566"/>
        <end position="582"/>
    </location>
</feature>
<feature type="compositionally biased region" description="Polar residues" evidence="4">
    <location>
        <begin position="784"/>
        <end position="799"/>
    </location>
</feature>
<feature type="compositionally biased region" description="Polar residues" evidence="4">
    <location>
        <begin position="554"/>
        <end position="564"/>
    </location>
</feature>
<feature type="region of interest" description="Disordered" evidence="4">
    <location>
        <begin position="1840"/>
        <end position="1859"/>
    </location>
</feature>
<dbReference type="STRING" id="41427.A0A182ITN8"/>
<feature type="region of interest" description="Disordered" evidence="4">
    <location>
        <begin position="191"/>
        <end position="214"/>
    </location>
</feature>
<organism evidence="5">
    <name type="scientific">Anopheles atroparvus</name>
    <name type="common">European mosquito</name>
    <dbReference type="NCBI Taxonomy" id="41427"/>
    <lineage>
        <taxon>Eukaryota</taxon>
        <taxon>Metazoa</taxon>
        <taxon>Ecdysozoa</taxon>
        <taxon>Arthropoda</taxon>
        <taxon>Hexapoda</taxon>
        <taxon>Insecta</taxon>
        <taxon>Pterygota</taxon>
        <taxon>Neoptera</taxon>
        <taxon>Endopterygota</taxon>
        <taxon>Diptera</taxon>
        <taxon>Nematocera</taxon>
        <taxon>Culicoidea</taxon>
        <taxon>Culicidae</taxon>
        <taxon>Anophelinae</taxon>
        <taxon>Anopheles</taxon>
    </lineage>
</organism>
<evidence type="ECO:0000256" key="1">
    <source>
        <dbReference type="ARBA" id="ARBA00022723"/>
    </source>
</evidence>
<dbReference type="Pfam" id="PF00628">
    <property type="entry name" value="PHD"/>
    <property type="match status" value="1"/>
</dbReference>
<feature type="region of interest" description="Disordered" evidence="4">
    <location>
        <begin position="2217"/>
        <end position="2349"/>
    </location>
</feature>
<feature type="compositionally biased region" description="Low complexity" evidence="4">
    <location>
        <begin position="1014"/>
        <end position="1045"/>
    </location>
</feature>
<feature type="compositionally biased region" description="Gly residues" evidence="4">
    <location>
        <begin position="2592"/>
        <end position="2605"/>
    </location>
</feature>
<accession>A0A182ITN8</accession>
<name>A0A182ITN8_ANOAO</name>
<evidence type="ECO:0000256" key="3">
    <source>
        <dbReference type="ARBA" id="ARBA00022833"/>
    </source>
</evidence>
<feature type="compositionally biased region" description="Acidic residues" evidence="4">
    <location>
        <begin position="1107"/>
        <end position="1120"/>
    </location>
</feature>
<dbReference type="InterPro" id="IPR028938">
    <property type="entry name" value="Rsf1-like"/>
</dbReference>
<dbReference type="GO" id="GO:0008270">
    <property type="term" value="F:zinc ion binding"/>
    <property type="evidence" value="ECO:0007669"/>
    <property type="project" value="UniProtKB-KW"/>
</dbReference>
<feature type="compositionally biased region" description="Low complexity" evidence="4">
    <location>
        <begin position="2581"/>
        <end position="2591"/>
    </location>
</feature>
<dbReference type="GO" id="GO:0031213">
    <property type="term" value="C:RSF complex"/>
    <property type="evidence" value="ECO:0007669"/>
    <property type="project" value="InterPro"/>
</dbReference>
<feature type="compositionally biased region" description="Basic residues" evidence="4">
    <location>
        <begin position="1769"/>
        <end position="1778"/>
    </location>
</feature>
<feature type="compositionally biased region" description="Basic and acidic residues" evidence="4">
    <location>
        <begin position="800"/>
        <end position="826"/>
    </location>
</feature>
<keyword evidence="3" id="KW-0862">Zinc</keyword>
<feature type="compositionally biased region" description="Basic and acidic residues" evidence="4">
    <location>
        <begin position="1474"/>
        <end position="1488"/>
    </location>
</feature>
<dbReference type="InterPro" id="IPR011011">
    <property type="entry name" value="Znf_FYVE_PHD"/>
</dbReference>
<evidence type="ECO:0000313" key="5">
    <source>
        <dbReference type="EnsemblMetazoa" id="AATE005281-PA.1"/>
    </source>
</evidence>
<feature type="region of interest" description="Disordered" evidence="4">
    <location>
        <begin position="2468"/>
        <end position="2508"/>
    </location>
</feature>
<dbReference type="PANTHER" id="PTHR14296:SF16">
    <property type="entry name" value="REMODELING AND SPACING FACTOR 1"/>
    <property type="match status" value="1"/>
</dbReference>
<feature type="compositionally biased region" description="Basic residues" evidence="4">
    <location>
        <begin position="1274"/>
        <end position="1296"/>
    </location>
</feature>
<feature type="compositionally biased region" description="Basic and acidic residues" evidence="4">
    <location>
        <begin position="430"/>
        <end position="464"/>
    </location>
</feature>
<feature type="region of interest" description="Disordered" evidence="4">
    <location>
        <begin position="1223"/>
        <end position="1337"/>
    </location>
</feature>
<feature type="compositionally biased region" description="Basic and acidic residues" evidence="4">
    <location>
        <begin position="368"/>
        <end position="422"/>
    </location>
</feature>
<keyword evidence="2" id="KW-0863">Zinc-finger</keyword>
<feature type="compositionally biased region" description="Basic residues" evidence="4">
    <location>
        <begin position="1742"/>
        <end position="1751"/>
    </location>
</feature>
<evidence type="ECO:0000256" key="2">
    <source>
        <dbReference type="ARBA" id="ARBA00022771"/>
    </source>
</evidence>
<dbReference type="PANTHER" id="PTHR14296">
    <property type="entry name" value="REMODELING AND SPACING FACTOR 1"/>
    <property type="match status" value="1"/>
</dbReference>
<dbReference type="InterPro" id="IPR019787">
    <property type="entry name" value="Znf_PHD-finger"/>
</dbReference>
<sequence length="2700" mass="287155">MAGAPVSCGNDPNFGIILSFMEQFGPVLDIGELNIAELQSMLENSETVPQALADLHIKLMRKINKKVPAARWELALAKFAHSYSHQDAWEIERFGYKTANLAVKLRVLKALLEGQFDLNTKFKTQINTTGAGELRLDPLGRDRQGNCYWYFMDESANVQIYQSDPEMEAWTLVARNRDEFANMIEMLKDNRPIEPLPAGNAVDEEDESAGSASDAEAMKLGTILAPSETPPSLIISRRTYKTCDKMNAPSAAEDEANAGEDSERSNSAAVEDDDVEMNSNAPPVASEQGDEKKNDISVEKGNEAEPVTKAIKPEDTTTDAAPAECEVKTDDGVNEAMQCELDSKDEEMSTKGEPTEGEQAEESAAIDKCIKKEEPVTEVEATKSEASAKEKEESHGEAESERVEKSGGEKETEEQRDAKEPEANGTAQPDPEKPVEVPQASHEESLPVETRENKEQEIVDKPDTEPAAEPAVGEAIEDPPVVVRGAGSGAECDSGIVPMFSEVIEEPIMFFYGAGAGVENGMGNTKKVETALTAPESTTVNEAKPIGPKERVPSTDNAPVTSKAGNGERKPSPKGKPVKDGSIRSASKGHLVHSDGEEHANSECNEKKPLEETECTDNGGADHADPPSKGGELSAKDNDTMELGNRAVDDGCDGGNEDHEAAEVEPSQKKRTRKAPPEKPQKVTLAPRGKRSEKTPVETAMPAVAELVQEKPMEKKRGSRKSSTPKKALDSITATAILMQGSQEVKSEEQLKMESEEKPQTGAGVEPAEDIKPSSAEQEPNGDHLQQPQSSCAEDNSNGVKKEERKEVIVKEEGIADCKKESKSDLNELTELADPGEVKQGTGMVAAASKDITEETTDAIAAEKTPIKEEKKEELEKSLDGGASDKGGVPQSEGESPAKRKRRQRNGLVDGLDISMVLDAGSDGGNNPPVRQSRRIAMQKIKEETNRRQIEDEMLKKMKADAVKKKKDLGMHISDDEYRRTESTPDQSDSSSSGGGMGGDGRRRKKKKKKKKGSYQQQLLQQQQLAAQLLKKQTTWNSATSPESSSETEAEDYFAEPYHSEEDVRRSNVLKSDHEFSPESDLESEAPAQPLKRARTARKARRTRDVESEEEEEDEEESDGGEDHACQECKKTDQPEWILLCDSCDKGYHCACLKPVLFTIPEGDWFCPVCQHRQLIERLQSKLELYDALQAKLVAEAKRREEEEQCAREAELAEQALEREREEQLRAQKRARQQQRLLERADSGRGRGGAGGNGRRSSRSRSASLDSSREEHQRQRRRRKQRQRNRKASKRRRSSRSRSGDGSGSGATGGSDDASGGSGSGGSGSGGSGSCTDSDDIPIYKHLRRRASTKVSYKFNEYDNLIDSAIRREMRGCEMMEVEPDEEEDVDDEEGHGFSKGKDISTIIEATTREEQARKKAAAAAAGAASADLDANEEGGGLDKDAIAEHDVDRRLNGSSQVGGENVGDDAVASPTGEEGKKSGSVRQDRAKATTASKKARKKKKKLCKIELSSEEEEDDSDEDFRGDVSGSDDEEEEDDDEEDEDENSMSGDSESSLEVGRRGRNAERSRKPSSRAAVSKRRRIVENSDDSEDEAEERRREIAKKNRKNRRVLDDSDEDLDLDDDDDEEDSEDYDSDDLCSDTETESSRSSDNSSNSSSSSSSSASTEGDWRRKKKKKTKGTGGGGKTKSKSAPSGGGGGGLGSGKHIERPPKKPSTATGRPKAMDSSGEDSGDSDSAGKGGKTMPRKPSKKSASRSSRSPESGKGGEKKSDRKTRGKKIHYIVDDDFESSDDGIRPGVQRPDTPPEEREQFIRRQEEIKRMLAENNAAKAKELATSKIDQLVGGGRAGAGSAKESAKDSLSDVPMQVIESARILDIDFLKSTSGNTARISTVDSVVDFDDELPEDFDPDDEMDDEALAKIMEEEDFAHHQLKAPVGVSASIASAADLLPPVPGPPPMKANRRKSIPDPGELLLPQQRAGRPTTDPPAASQTRKDLQQHHASPLPVNLVSSASSLPPPHVQSPMKALLKPTGIPTSTIMPPMVSTGGGGGGGTILANALQTTAAPHGHHAPMVPPPPLVKELPHPGASRADVLMRSLAGPPPPGGSLHHKPSDLSHLMAGLAGSGIALPLAKGGGAPLSLPPPPHTHHSSHRMPPVGLGMPPNMLGHGPPPHAPHLGLHTKLPPGVPPGAGHGSNVPHSAAAVAAAVAAASAAAAAAIGAGGASGPASAGPVPSSGIPHTTPTTGNPSTPTLAVGTSPHPVVAASAAERRPGRRKKITPLREDLKRRGNAAAGPPPSGEQQPSAVPSAAHQEQHQRLPPQHASQHHGHMVRLPAGPPPPPTSTAAPPVGLRPPIPPATSIHSTAHQNATAMAAAAAAAAAAQELAIKVHSRSGDGGGAGVGGPGMLVNEPPLSVPSSVAHLSYFRSENPLFAHRLGPLPSSILSSGSSSLQRIAAISGAAGPPAVYGDPTAYNGGWKPPPSGSSSKMKSTGSTQPPPPPTHPGGMMVGPPSIGSLEHYHEYNPANHYNPYYNVLDRAHLRPPPTIGELHRTSALSPTTFTTLQPLEFQHVMKPTGDNHHHHHSATSSPASTAGEDVGGGGSVGGGGRGSASSVERLAVPSHGGGPPPSSSAPASSESHPSVVEAASPPPSASVAVSVAPSTLVPPSAVSAVASTTASTTSSSSTSVFGELVSYFSSQQDDLDS</sequence>
<dbReference type="SUPFAM" id="SSF57903">
    <property type="entry name" value="FYVE/PHD zinc finger"/>
    <property type="match status" value="1"/>
</dbReference>
<feature type="compositionally biased region" description="Basic and acidic residues" evidence="4">
    <location>
        <begin position="865"/>
        <end position="879"/>
    </location>
</feature>
<feature type="compositionally biased region" description="Basic residues" evidence="4">
    <location>
        <begin position="1002"/>
        <end position="1013"/>
    </location>
</feature>
<feature type="compositionally biased region" description="Basic and acidic residues" evidence="4">
    <location>
        <begin position="592"/>
        <end position="611"/>
    </location>
</feature>
<feature type="compositionally biased region" description="Gly residues" evidence="4">
    <location>
        <begin position="1692"/>
        <end position="1701"/>
    </location>
</feature>
<dbReference type="PROSITE" id="PS01359">
    <property type="entry name" value="ZF_PHD_1"/>
    <property type="match status" value="1"/>
</dbReference>
<protein>
    <submittedName>
        <fullName evidence="5">Uncharacterized protein</fullName>
    </submittedName>
</protein>
<feature type="region of interest" description="Disordered" evidence="4">
    <location>
        <begin position="247"/>
        <end position="492"/>
    </location>
</feature>
<proteinExistence type="predicted"/>
<feature type="compositionally biased region" description="Basic and acidic residues" evidence="4">
    <location>
        <begin position="1437"/>
        <end position="1452"/>
    </location>
</feature>
<keyword evidence="1" id="KW-0479">Metal-binding</keyword>
<feature type="compositionally biased region" description="Low complexity" evidence="4">
    <location>
        <begin position="2479"/>
        <end position="2489"/>
    </location>
</feature>
<feature type="region of interest" description="Disordered" evidence="4">
    <location>
        <begin position="1944"/>
        <end position="1997"/>
    </location>
</feature>
<dbReference type="EnsemblMetazoa" id="AATE005281-RA">
    <property type="protein sequence ID" value="AATE005281-PA.1"/>
    <property type="gene ID" value="AATE005281"/>
</dbReference>
<dbReference type="GO" id="GO:0045892">
    <property type="term" value="P:negative regulation of DNA-templated transcription"/>
    <property type="evidence" value="ECO:0007669"/>
    <property type="project" value="TreeGrafter"/>
</dbReference>
<feature type="compositionally biased region" description="Basic and acidic residues" evidence="4">
    <location>
        <begin position="745"/>
        <end position="759"/>
    </location>
</feature>
<dbReference type="PROSITE" id="PS50016">
    <property type="entry name" value="ZF_PHD_2"/>
    <property type="match status" value="1"/>
</dbReference>
<feature type="compositionally biased region" description="Basic and acidic residues" evidence="4">
    <location>
        <begin position="1058"/>
        <end position="1077"/>
    </location>
</feature>
<feature type="region of interest" description="Disordered" evidence="4">
    <location>
        <begin position="2662"/>
        <end position="2681"/>
    </location>
</feature>
<feature type="compositionally biased region" description="Low complexity" evidence="4">
    <location>
        <begin position="1418"/>
        <end position="1429"/>
    </location>
</feature>
<feature type="region of interest" description="Disordered" evidence="4">
    <location>
        <begin position="2568"/>
        <end position="2654"/>
    </location>
</feature>
<evidence type="ECO:0000256" key="4">
    <source>
        <dbReference type="SAM" id="MobiDB-lite"/>
    </source>
</evidence>
<dbReference type="SMART" id="SM00249">
    <property type="entry name" value="PHD"/>
    <property type="match status" value="1"/>
</dbReference>
<feature type="compositionally biased region" description="Acidic residues" evidence="4">
    <location>
        <begin position="1612"/>
        <end position="1642"/>
    </location>
</feature>
<feature type="compositionally biased region" description="Low complexity" evidence="4">
    <location>
        <begin position="1645"/>
        <end position="1663"/>
    </location>
</feature>
<dbReference type="CDD" id="cd15543">
    <property type="entry name" value="PHD_RSF1"/>
    <property type="match status" value="1"/>
</dbReference>
<feature type="compositionally biased region" description="Low complexity" evidence="4">
    <location>
        <begin position="2627"/>
        <end position="2654"/>
    </location>
</feature>
<feature type="compositionally biased region" description="Gly residues" evidence="4">
    <location>
        <begin position="1316"/>
        <end position="1329"/>
    </location>
</feature>
<feature type="compositionally biased region" description="Basic and acidic residues" evidence="4">
    <location>
        <begin position="289"/>
        <end position="303"/>
    </location>
</feature>
<feature type="compositionally biased region" description="Basic and acidic residues" evidence="4">
    <location>
        <begin position="1556"/>
        <end position="1567"/>
    </location>
</feature>
<feature type="compositionally biased region" description="Low complexity" evidence="4">
    <location>
        <begin position="2606"/>
        <end position="2617"/>
    </location>
</feature>
<dbReference type="InterPro" id="IPR013083">
    <property type="entry name" value="Znf_RING/FYVE/PHD"/>
</dbReference>
<feature type="compositionally biased region" description="Acidic residues" evidence="4">
    <location>
        <begin position="1509"/>
        <end position="1544"/>
    </location>
</feature>
<feature type="compositionally biased region" description="Basic and acidic residues" evidence="4">
    <location>
        <begin position="656"/>
        <end position="668"/>
    </location>
</feature>
<dbReference type="GO" id="GO:0042393">
    <property type="term" value="F:histone binding"/>
    <property type="evidence" value="ECO:0007669"/>
    <property type="project" value="TreeGrafter"/>
</dbReference>
<feature type="compositionally biased region" description="Basic and acidic residues" evidence="4">
    <location>
        <begin position="940"/>
        <end position="983"/>
    </location>
</feature>
<dbReference type="InterPro" id="IPR019786">
    <property type="entry name" value="Zinc_finger_PHD-type_CS"/>
</dbReference>
<feature type="compositionally biased region" description="Basic residues" evidence="4">
    <location>
        <begin position="1092"/>
        <end position="1102"/>
    </location>
</feature>
<feature type="compositionally biased region" description="Acidic residues" evidence="4">
    <location>
        <begin position="1378"/>
        <end position="1390"/>
    </location>
</feature>
<reference evidence="5" key="1">
    <citation type="submission" date="2022-08" db="UniProtKB">
        <authorList>
            <consortium name="EnsemblMetazoa"/>
        </authorList>
    </citation>
    <scope>IDENTIFICATION</scope>
    <source>
        <strain evidence="5">EBRO</strain>
    </source>
</reference>
<feature type="region of interest" description="Disordered" evidence="4">
    <location>
        <begin position="529"/>
        <end position="1127"/>
    </location>
</feature>
<dbReference type="VEuPathDB" id="VectorBase:AATE005281"/>